<dbReference type="Pfam" id="PF05685">
    <property type="entry name" value="Uma2"/>
    <property type="match status" value="1"/>
</dbReference>
<dbReference type="PANTHER" id="PTHR34107">
    <property type="entry name" value="SLL0198 PROTEIN-RELATED"/>
    <property type="match status" value="1"/>
</dbReference>
<evidence type="ECO:0000313" key="2">
    <source>
        <dbReference type="EMBL" id="HHY28414.1"/>
    </source>
</evidence>
<name>A0A7C7D7U5_9FIRM</name>
<dbReference type="InterPro" id="IPR011335">
    <property type="entry name" value="Restrct_endonuc-II-like"/>
</dbReference>
<dbReference type="GO" id="GO:0004519">
    <property type="term" value="F:endonuclease activity"/>
    <property type="evidence" value="ECO:0007669"/>
    <property type="project" value="UniProtKB-KW"/>
</dbReference>
<dbReference type="Gene3D" id="3.90.1570.10">
    <property type="entry name" value="tt1808, chain A"/>
    <property type="match status" value="1"/>
</dbReference>
<gene>
    <name evidence="2" type="ORF">GX523_17065</name>
</gene>
<keyword evidence="2" id="KW-0255">Endonuclease</keyword>
<dbReference type="EMBL" id="DUTF01000360">
    <property type="protein sequence ID" value="HHY28414.1"/>
    <property type="molecule type" value="Genomic_DNA"/>
</dbReference>
<dbReference type="CDD" id="cd06260">
    <property type="entry name" value="DUF820-like"/>
    <property type="match status" value="1"/>
</dbReference>
<proteinExistence type="predicted"/>
<keyword evidence="2" id="KW-0378">Hydrolase</keyword>
<dbReference type="InterPro" id="IPR008538">
    <property type="entry name" value="Uma2"/>
</dbReference>
<reference evidence="2 3" key="1">
    <citation type="journal article" date="2020" name="Biotechnol. Biofuels">
        <title>New insights from the biogas microbiome by comprehensive genome-resolved metagenomics of nearly 1600 species originating from multiple anaerobic digesters.</title>
        <authorList>
            <person name="Campanaro S."/>
            <person name="Treu L."/>
            <person name="Rodriguez-R L.M."/>
            <person name="Kovalovszki A."/>
            <person name="Ziels R.M."/>
            <person name="Maus I."/>
            <person name="Zhu X."/>
            <person name="Kougias P.G."/>
            <person name="Basile A."/>
            <person name="Luo G."/>
            <person name="Schluter A."/>
            <person name="Konstantinidis K.T."/>
            <person name="Angelidaki I."/>
        </authorList>
    </citation>
    <scope>NUCLEOTIDE SEQUENCE [LARGE SCALE GENOMIC DNA]</scope>
    <source>
        <strain evidence="2">AS05jafATM_4</strain>
    </source>
</reference>
<accession>A0A7C7D7U5</accession>
<comment type="caution">
    <text evidence="2">The sequence shown here is derived from an EMBL/GenBank/DDBJ whole genome shotgun (WGS) entry which is preliminary data.</text>
</comment>
<evidence type="ECO:0000313" key="3">
    <source>
        <dbReference type="Proteomes" id="UP000553059"/>
    </source>
</evidence>
<dbReference type="SUPFAM" id="SSF52980">
    <property type="entry name" value="Restriction endonuclease-like"/>
    <property type="match status" value="1"/>
</dbReference>
<protein>
    <submittedName>
        <fullName evidence="2">Uma2 family endonuclease</fullName>
    </submittedName>
</protein>
<dbReference type="AlphaFoldDB" id="A0A7C7D7U5"/>
<sequence>MSRDQQPDENGVNDVCYTYKDYLTWAKTQPCEILNGVPYGRSPAPSIHYLEVLGELYIAFAHYLREKPGKVFLFPFDVRLPGDADQKDEDIPTVVQPDLTVICELSKVDEGGCKGAPDLIIEILAEDTMHRDLYLKLRIYEKAGVPEYWIVHPTDRTVLSFKLKEGAYDTPKFYKASDEVPVGLFPDLIIHLAEIFR</sequence>
<organism evidence="2 3">
    <name type="scientific">Desulfitobacterium dehalogenans</name>
    <dbReference type="NCBI Taxonomy" id="36854"/>
    <lineage>
        <taxon>Bacteria</taxon>
        <taxon>Bacillati</taxon>
        <taxon>Bacillota</taxon>
        <taxon>Clostridia</taxon>
        <taxon>Eubacteriales</taxon>
        <taxon>Desulfitobacteriaceae</taxon>
        <taxon>Desulfitobacterium</taxon>
    </lineage>
</organism>
<dbReference type="InterPro" id="IPR012296">
    <property type="entry name" value="Nuclease_put_TT1808"/>
</dbReference>
<keyword evidence="2" id="KW-0540">Nuclease</keyword>
<dbReference type="PANTHER" id="PTHR34107:SF4">
    <property type="entry name" value="SLL1222 PROTEIN"/>
    <property type="match status" value="1"/>
</dbReference>
<feature type="domain" description="Putative restriction endonuclease" evidence="1">
    <location>
        <begin position="21"/>
        <end position="189"/>
    </location>
</feature>
<dbReference type="Proteomes" id="UP000553059">
    <property type="component" value="Unassembled WGS sequence"/>
</dbReference>
<evidence type="ECO:0000259" key="1">
    <source>
        <dbReference type="Pfam" id="PF05685"/>
    </source>
</evidence>